<keyword evidence="10" id="KW-1185">Reference proteome</keyword>
<dbReference type="InterPro" id="IPR006145">
    <property type="entry name" value="PsdUridine_synth_RsuA/RluA"/>
</dbReference>
<dbReference type="SUPFAM" id="SSF55120">
    <property type="entry name" value="Pseudouridine synthase"/>
    <property type="match status" value="1"/>
</dbReference>
<comment type="caution">
    <text evidence="9">The sequence shown here is derived from an EMBL/GenBank/DDBJ whole genome shotgun (WGS) entry which is preliminary data.</text>
</comment>
<dbReference type="NCBIfam" id="TIGR00005">
    <property type="entry name" value="rluA_subfam"/>
    <property type="match status" value="1"/>
</dbReference>
<evidence type="ECO:0000256" key="2">
    <source>
        <dbReference type="ARBA" id="ARBA00010876"/>
    </source>
</evidence>
<feature type="active site" evidence="5">
    <location>
        <position position="138"/>
    </location>
</feature>
<dbReference type="Proteomes" id="UP000017090">
    <property type="component" value="Unassembled WGS sequence"/>
</dbReference>
<dbReference type="eggNOG" id="COG0564">
    <property type="taxonomic scope" value="Bacteria"/>
</dbReference>
<dbReference type="RefSeq" id="WP_023053860.1">
    <property type="nucleotide sequence ID" value="NZ_AWXA01000037.1"/>
</dbReference>
<dbReference type="Pfam" id="PF00849">
    <property type="entry name" value="PseudoU_synth_2"/>
    <property type="match status" value="1"/>
</dbReference>
<dbReference type="GO" id="GO:0003723">
    <property type="term" value="F:RNA binding"/>
    <property type="evidence" value="ECO:0007669"/>
    <property type="project" value="UniProtKB-KW"/>
</dbReference>
<feature type="domain" description="RNA-binding S4" evidence="8">
    <location>
        <begin position="15"/>
        <end position="72"/>
    </location>
</feature>
<comment type="similarity">
    <text evidence="2 7">Belongs to the pseudouridine synthase RluA family.</text>
</comment>
<dbReference type="AlphaFoldDB" id="U7UL76"/>
<evidence type="ECO:0000313" key="10">
    <source>
        <dbReference type="Proteomes" id="UP000017090"/>
    </source>
</evidence>
<gene>
    <name evidence="9" type="ORF">HMPREF1250_1437</name>
</gene>
<dbReference type="InterPro" id="IPR020103">
    <property type="entry name" value="PsdUridine_synth_cat_dom_sf"/>
</dbReference>
<dbReference type="InterPro" id="IPR036986">
    <property type="entry name" value="S4_RNA-bd_sf"/>
</dbReference>
<dbReference type="EMBL" id="AWXA01000037">
    <property type="protein sequence ID" value="ERT59233.1"/>
    <property type="molecule type" value="Genomic_DNA"/>
</dbReference>
<dbReference type="CDD" id="cd02869">
    <property type="entry name" value="PseudoU_synth_RluA_like"/>
    <property type="match status" value="1"/>
</dbReference>
<reference evidence="9 10" key="1">
    <citation type="submission" date="2013-09" db="EMBL/GenBank/DDBJ databases">
        <authorList>
            <person name="Durkin A.S."/>
            <person name="Haft D.R."/>
            <person name="McCorrison J."/>
            <person name="Torralba M."/>
            <person name="Gillis M."/>
            <person name="Haft D.H."/>
            <person name="Methe B."/>
            <person name="Sutton G."/>
            <person name="Nelson K.E."/>
        </authorList>
    </citation>
    <scope>NUCLEOTIDE SEQUENCE [LARGE SCALE GENOMIC DNA]</scope>
    <source>
        <strain evidence="9 10">BV3C16-1</strain>
    </source>
</reference>
<comment type="function">
    <text evidence="7">Responsible for synthesis of pseudouridine from uracil.</text>
</comment>
<dbReference type="PROSITE" id="PS50889">
    <property type="entry name" value="S4"/>
    <property type="match status" value="1"/>
</dbReference>
<sequence length="306" mass="33001">METRAVTLTAAEEGLRLDACLARQLSLSRAFVQTLIREGRATVGGKAVKANYRVSAGELLTVLLPEAAAETTAAEDIPLQIVYEDSDIIVIDKARGMVVHPAAGNRHGTLVNALLHHCHGELSGINGVIRPGIVHRLDKDTSGIMVAAKTDAAHRGLAAQIKAHTARRSYWALVHGNIVETKGVIDGAIGRHPKDRIKMAVVAKNGREAVTHFTVQRRYGEYTWVECRLETGRTHQIRVHMAYIGHPVVNDPLYGYKKDAFPIVGQALHSHTLDLVHPVTGQAMHFEAPAPADFLACLAAAAGSEG</sequence>
<protein>
    <recommendedName>
        <fullName evidence="7">Pseudouridine synthase</fullName>
        <ecNumber evidence="7">5.4.99.-</ecNumber>
    </recommendedName>
</protein>
<dbReference type="PROSITE" id="PS01129">
    <property type="entry name" value="PSI_RLU"/>
    <property type="match status" value="1"/>
</dbReference>
<evidence type="ECO:0000313" key="9">
    <source>
        <dbReference type="EMBL" id="ERT59233.1"/>
    </source>
</evidence>
<name>U7UL76_9FIRM</name>
<dbReference type="STRING" id="1111454.HMPREF1250_1437"/>
<dbReference type="Gene3D" id="3.10.290.10">
    <property type="entry name" value="RNA-binding S4 domain"/>
    <property type="match status" value="1"/>
</dbReference>
<dbReference type="InterPro" id="IPR050188">
    <property type="entry name" value="RluA_PseudoU_synthase"/>
</dbReference>
<dbReference type="CDD" id="cd00165">
    <property type="entry name" value="S4"/>
    <property type="match status" value="1"/>
</dbReference>
<dbReference type="InterPro" id="IPR006225">
    <property type="entry name" value="PsdUridine_synth_RluC/D"/>
</dbReference>
<comment type="catalytic activity">
    <reaction evidence="1 7">
        <text>a uridine in RNA = a pseudouridine in RNA</text>
        <dbReference type="Rhea" id="RHEA:48348"/>
        <dbReference type="Rhea" id="RHEA-COMP:12068"/>
        <dbReference type="Rhea" id="RHEA-COMP:12069"/>
        <dbReference type="ChEBI" id="CHEBI:65314"/>
        <dbReference type="ChEBI" id="CHEBI:65315"/>
    </reaction>
</comment>
<evidence type="ECO:0000256" key="3">
    <source>
        <dbReference type="ARBA" id="ARBA00022884"/>
    </source>
</evidence>
<dbReference type="SMART" id="SM00363">
    <property type="entry name" value="S4"/>
    <property type="match status" value="1"/>
</dbReference>
<dbReference type="PANTHER" id="PTHR21600">
    <property type="entry name" value="MITOCHONDRIAL RNA PSEUDOURIDINE SYNTHASE"/>
    <property type="match status" value="1"/>
</dbReference>
<dbReference type="EC" id="5.4.99.-" evidence="7"/>
<proteinExistence type="inferred from homology"/>
<dbReference type="PANTHER" id="PTHR21600:SF44">
    <property type="entry name" value="RIBOSOMAL LARGE SUBUNIT PSEUDOURIDINE SYNTHASE D"/>
    <property type="match status" value="1"/>
</dbReference>
<dbReference type="FunFam" id="3.30.2350.10:FF:000006">
    <property type="entry name" value="Pseudouridine synthase"/>
    <property type="match status" value="1"/>
</dbReference>
<evidence type="ECO:0000256" key="5">
    <source>
        <dbReference type="PIRSR" id="PIRSR606225-1"/>
    </source>
</evidence>
<dbReference type="PATRIC" id="fig|1111454.3.peg.1362"/>
<accession>U7UL76</accession>
<dbReference type="Gene3D" id="3.30.2350.10">
    <property type="entry name" value="Pseudouridine synthase"/>
    <property type="match status" value="1"/>
</dbReference>
<evidence type="ECO:0000256" key="6">
    <source>
        <dbReference type="PROSITE-ProRule" id="PRU00182"/>
    </source>
</evidence>
<evidence type="ECO:0000256" key="1">
    <source>
        <dbReference type="ARBA" id="ARBA00000073"/>
    </source>
</evidence>
<dbReference type="SUPFAM" id="SSF55174">
    <property type="entry name" value="Alpha-L RNA-binding motif"/>
    <property type="match status" value="1"/>
</dbReference>
<dbReference type="OrthoDB" id="9807829at2"/>
<evidence type="ECO:0000256" key="4">
    <source>
        <dbReference type="ARBA" id="ARBA00023235"/>
    </source>
</evidence>
<keyword evidence="4 7" id="KW-0413">Isomerase</keyword>
<dbReference type="GO" id="GO:0120159">
    <property type="term" value="F:rRNA pseudouridine synthase activity"/>
    <property type="evidence" value="ECO:0007669"/>
    <property type="project" value="UniProtKB-ARBA"/>
</dbReference>
<dbReference type="InterPro" id="IPR006224">
    <property type="entry name" value="PsdUridine_synth_RluA-like_CS"/>
</dbReference>
<evidence type="ECO:0000256" key="7">
    <source>
        <dbReference type="RuleBase" id="RU362028"/>
    </source>
</evidence>
<evidence type="ECO:0000259" key="8">
    <source>
        <dbReference type="SMART" id="SM00363"/>
    </source>
</evidence>
<dbReference type="Pfam" id="PF01479">
    <property type="entry name" value="S4"/>
    <property type="match status" value="1"/>
</dbReference>
<dbReference type="InterPro" id="IPR002942">
    <property type="entry name" value="S4_RNA-bd"/>
</dbReference>
<organism evidence="9 10">
    <name type="scientific">Megasphaera vaginalis</name>
    <name type="common">ex Srinivasan et al. 2021</name>
    <dbReference type="NCBI Taxonomy" id="1111454"/>
    <lineage>
        <taxon>Bacteria</taxon>
        <taxon>Bacillati</taxon>
        <taxon>Bacillota</taxon>
        <taxon>Negativicutes</taxon>
        <taxon>Veillonellales</taxon>
        <taxon>Veillonellaceae</taxon>
        <taxon>Megasphaera</taxon>
    </lineage>
</organism>
<keyword evidence="3 6" id="KW-0694">RNA-binding</keyword>
<dbReference type="GO" id="GO:0000455">
    <property type="term" value="P:enzyme-directed rRNA pseudouridine synthesis"/>
    <property type="evidence" value="ECO:0007669"/>
    <property type="project" value="TreeGrafter"/>
</dbReference>